<name>A0A0A9E1Y3_ARUDO</name>
<reference evidence="1" key="1">
    <citation type="submission" date="2014-09" db="EMBL/GenBank/DDBJ databases">
        <authorList>
            <person name="Magalhaes I.L.F."/>
            <person name="Oliveira U."/>
            <person name="Santos F.R."/>
            <person name="Vidigal T.H.D.A."/>
            <person name="Brescovit A.D."/>
            <person name="Santos A.J."/>
        </authorList>
    </citation>
    <scope>NUCLEOTIDE SEQUENCE</scope>
    <source>
        <tissue evidence="1">Shoot tissue taken approximately 20 cm above the soil surface</tissue>
    </source>
</reference>
<proteinExistence type="predicted"/>
<sequence>MLIVFFCIKLEELPKFHIKTYLKSSLVLHVLSAPLYYGIFMPSLQVVQLRSLWMPARRQLRLTSKLSTSAEDQETMPKYTVTQQRSAKSSTGLLNIPTSRRAYQSHGGGRSHIRVAMGQTKYSLLININNFTESSIHIDSLVSYIGSCCDTPSKVTCYIFLSLSSFSKVCWFFFIFC</sequence>
<accession>A0A0A9E1Y3</accession>
<dbReference type="AlphaFoldDB" id="A0A0A9E1Y3"/>
<protein>
    <submittedName>
        <fullName evidence="1">Uncharacterized protein</fullName>
    </submittedName>
</protein>
<evidence type="ECO:0000313" key="1">
    <source>
        <dbReference type="EMBL" id="JAD94804.1"/>
    </source>
</evidence>
<organism evidence="1">
    <name type="scientific">Arundo donax</name>
    <name type="common">Giant reed</name>
    <name type="synonym">Donax arundinaceus</name>
    <dbReference type="NCBI Taxonomy" id="35708"/>
    <lineage>
        <taxon>Eukaryota</taxon>
        <taxon>Viridiplantae</taxon>
        <taxon>Streptophyta</taxon>
        <taxon>Embryophyta</taxon>
        <taxon>Tracheophyta</taxon>
        <taxon>Spermatophyta</taxon>
        <taxon>Magnoliopsida</taxon>
        <taxon>Liliopsida</taxon>
        <taxon>Poales</taxon>
        <taxon>Poaceae</taxon>
        <taxon>PACMAD clade</taxon>
        <taxon>Arundinoideae</taxon>
        <taxon>Arundineae</taxon>
        <taxon>Arundo</taxon>
    </lineage>
</organism>
<dbReference type="EMBL" id="GBRH01203091">
    <property type="protein sequence ID" value="JAD94804.1"/>
    <property type="molecule type" value="Transcribed_RNA"/>
</dbReference>
<reference evidence="1" key="2">
    <citation type="journal article" date="2015" name="Data Brief">
        <title>Shoot transcriptome of the giant reed, Arundo donax.</title>
        <authorList>
            <person name="Barrero R.A."/>
            <person name="Guerrero F.D."/>
            <person name="Moolhuijzen P."/>
            <person name="Goolsby J.A."/>
            <person name="Tidwell J."/>
            <person name="Bellgard S.E."/>
            <person name="Bellgard M.I."/>
        </authorList>
    </citation>
    <scope>NUCLEOTIDE SEQUENCE</scope>
    <source>
        <tissue evidence="1">Shoot tissue taken approximately 20 cm above the soil surface</tissue>
    </source>
</reference>